<dbReference type="CDD" id="cd06261">
    <property type="entry name" value="TM_PBP2"/>
    <property type="match status" value="1"/>
</dbReference>
<evidence type="ECO:0000256" key="2">
    <source>
        <dbReference type="ARBA" id="ARBA00004651"/>
    </source>
</evidence>
<dbReference type="EMBL" id="QWLA01000070">
    <property type="protein sequence ID" value="RIH83755.1"/>
    <property type="molecule type" value="Genomic_DNA"/>
</dbReference>
<proteinExistence type="inferred from homology"/>
<evidence type="ECO:0000256" key="5">
    <source>
        <dbReference type="ARBA" id="ARBA00022519"/>
    </source>
</evidence>
<keyword evidence="5" id="KW-0997">Cell inner membrane</keyword>
<name>A0A399EI16_9DEIN</name>
<comment type="similarity">
    <text evidence="10">Belongs to the binding-protein-dependent transport system permease family.</text>
</comment>
<feature type="transmembrane region" description="Helical" evidence="10">
    <location>
        <begin position="242"/>
        <end position="263"/>
    </location>
</feature>
<comment type="caution">
    <text evidence="12">The sequence shown here is derived from an EMBL/GenBank/DDBJ whole genome shotgun (WGS) entry which is preliminary data.</text>
</comment>
<reference evidence="12 13" key="1">
    <citation type="submission" date="2018-08" db="EMBL/GenBank/DDBJ databases">
        <title>Meiothermus roseus NBRC 110900 genome sequencing project.</title>
        <authorList>
            <person name="Da Costa M.S."/>
            <person name="Albuquerque L."/>
            <person name="Raposo P."/>
            <person name="Froufe H.J.C."/>
            <person name="Barroso C.S."/>
            <person name="Egas C."/>
        </authorList>
    </citation>
    <scope>NUCLEOTIDE SEQUENCE [LARGE SCALE GENOMIC DNA]</scope>
    <source>
        <strain evidence="12 13">NBRC 110900</strain>
    </source>
</reference>
<evidence type="ECO:0000256" key="10">
    <source>
        <dbReference type="RuleBase" id="RU363032"/>
    </source>
</evidence>
<dbReference type="InterPro" id="IPR035906">
    <property type="entry name" value="MetI-like_sf"/>
</dbReference>
<evidence type="ECO:0000256" key="1">
    <source>
        <dbReference type="ARBA" id="ARBA00004533"/>
    </source>
</evidence>
<dbReference type="GO" id="GO:0005886">
    <property type="term" value="C:plasma membrane"/>
    <property type="evidence" value="ECO:0007669"/>
    <property type="project" value="UniProtKB-SubCell"/>
</dbReference>
<dbReference type="PANTHER" id="PTHR30151">
    <property type="entry name" value="ALKANE SULFONATE ABC TRANSPORTER-RELATED, MEMBRANE SUBUNIT"/>
    <property type="match status" value="1"/>
</dbReference>
<dbReference type="NCBIfam" id="TIGR01183">
    <property type="entry name" value="ntrB"/>
    <property type="match status" value="1"/>
</dbReference>
<keyword evidence="6 10" id="KW-0812">Transmembrane</keyword>
<keyword evidence="4" id="KW-1003">Cell membrane</keyword>
<protein>
    <submittedName>
        <fullName evidence="12">Bicarbonate transport system permease protein CmpB</fullName>
    </submittedName>
</protein>
<evidence type="ECO:0000313" key="13">
    <source>
        <dbReference type="Proteomes" id="UP000265341"/>
    </source>
</evidence>
<gene>
    <name evidence="12" type="primary">cmpB_2</name>
    <name evidence="12" type="ORF">Mrose_02916</name>
</gene>
<dbReference type="GO" id="GO:0006811">
    <property type="term" value="P:monoatomic ion transport"/>
    <property type="evidence" value="ECO:0007669"/>
    <property type="project" value="UniProtKB-KW"/>
</dbReference>
<evidence type="ECO:0000256" key="6">
    <source>
        <dbReference type="ARBA" id="ARBA00022692"/>
    </source>
</evidence>
<dbReference type="InterPro" id="IPR000515">
    <property type="entry name" value="MetI-like"/>
</dbReference>
<dbReference type="PANTHER" id="PTHR30151:SF7">
    <property type="entry name" value="NITRATE IMPORT PERMEASE PROTEIN NRTB"/>
    <property type="match status" value="1"/>
</dbReference>
<evidence type="ECO:0000256" key="7">
    <source>
        <dbReference type="ARBA" id="ARBA00022989"/>
    </source>
</evidence>
<evidence type="ECO:0000256" key="3">
    <source>
        <dbReference type="ARBA" id="ARBA00022448"/>
    </source>
</evidence>
<keyword evidence="8" id="KW-0406">Ion transport</keyword>
<feature type="transmembrane region" description="Helical" evidence="10">
    <location>
        <begin position="127"/>
        <end position="157"/>
    </location>
</feature>
<dbReference type="AlphaFoldDB" id="A0A399EI16"/>
<accession>A0A399EI16</accession>
<evidence type="ECO:0000256" key="4">
    <source>
        <dbReference type="ARBA" id="ARBA00022475"/>
    </source>
</evidence>
<dbReference type="Gene3D" id="1.10.3720.10">
    <property type="entry name" value="MetI-like"/>
    <property type="match status" value="1"/>
</dbReference>
<evidence type="ECO:0000256" key="8">
    <source>
        <dbReference type="ARBA" id="ARBA00023065"/>
    </source>
</evidence>
<feature type="transmembrane region" description="Helical" evidence="10">
    <location>
        <begin position="86"/>
        <end position="106"/>
    </location>
</feature>
<dbReference type="RefSeq" id="WP_220452342.1">
    <property type="nucleotide sequence ID" value="NZ_QWLA01000070.1"/>
</dbReference>
<dbReference type="PROSITE" id="PS50928">
    <property type="entry name" value="ABC_TM1"/>
    <property type="match status" value="1"/>
</dbReference>
<dbReference type="SUPFAM" id="SSF161098">
    <property type="entry name" value="MetI-like"/>
    <property type="match status" value="1"/>
</dbReference>
<evidence type="ECO:0000259" key="11">
    <source>
        <dbReference type="PROSITE" id="PS50928"/>
    </source>
</evidence>
<sequence length="269" mass="29355">MERLGRKSFSRGLVVPKPLLAGFNALIGFFILLLVWYVLSHTIAPKVPDPAKTLGIFWQLLIDPFYDNGPNDKGIGLQLWLSLERVFVGFGLGALIAVPLGIVIGASEGLRAMLNPVIQMLRPVSPLAWFPVGLAAFQASEQAAIFVIAICSLWPTLINTALGVGSIPQDYRNVARVYAFSPWTYLTRVVLPHSLLYVFTGFRLGMGIAWMVIVAAEMLAGGTGVGFFVWDSYNSGQLEYVMASILFIGLVGWALDALLGQLVRRFSHG</sequence>
<keyword evidence="3 10" id="KW-0813">Transport</keyword>
<dbReference type="FunFam" id="1.10.3720.10:FF:000003">
    <property type="entry name" value="Aliphatic sulfonate ABC transporter permease"/>
    <property type="match status" value="1"/>
</dbReference>
<dbReference type="GO" id="GO:0015112">
    <property type="term" value="F:nitrate transmembrane transporter activity"/>
    <property type="evidence" value="ECO:0007669"/>
    <property type="project" value="InterPro"/>
</dbReference>
<evidence type="ECO:0000313" key="12">
    <source>
        <dbReference type="EMBL" id="RIH83755.1"/>
    </source>
</evidence>
<feature type="transmembrane region" description="Helical" evidence="10">
    <location>
        <begin position="208"/>
        <end position="230"/>
    </location>
</feature>
<dbReference type="Proteomes" id="UP000265341">
    <property type="component" value="Unassembled WGS sequence"/>
</dbReference>
<dbReference type="GO" id="GO:0042918">
    <property type="term" value="P:alkanesulfonate transmembrane transport"/>
    <property type="evidence" value="ECO:0007669"/>
    <property type="project" value="UniProtKB-ARBA"/>
</dbReference>
<comment type="subcellular location">
    <subcellularLocation>
        <location evidence="1">Cell inner membrane</location>
    </subcellularLocation>
    <subcellularLocation>
        <location evidence="2 10">Cell membrane</location>
        <topology evidence="2 10">Multi-pass membrane protein</topology>
    </subcellularLocation>
</comment>
<feature type="transmembrane region" description="Helical" evidence="10">
    <location>
        <begin position="177"/>
        <end position="199"/>
    </location>
</feature>
<feature type="domain" description="ABC transmembrane type-1" evidence="11">
    <location>
        <begin position="79"/>
        <end position="259"/>
    </location>
</feature>
<keyword evidence="7 10" id="KW-1133">Transmembrane helix</keyword>
<keyword evidence="13" id="KW-1185">Reference proteome</keyword>
<evidence type="ECO:0000256" key="9">
    <source>
        <dbReference type="ARBA" id="ARBA00023136"/>
    </source>
</evidence>
<keyword evidence="9 10" id="KW-0472">Membrane</keyword>
<dbReference type="InterPro" id="IPR005889">
    <property type="entry name" value="NtrB"/>
</dbReference>
<feature type="transmembrane region" description="Helical" evidence="10">
    <location>
        <begin position="20"/>
        <end position="39"/>
    </location>
</feature>
<organism evidence="12 13">
    <name type="scientific">Calidithermus roseus</name>
    <dbReference type="NCBI Taxonomy" id="1644118"/>
    <lineage>
        <taxon>Bacteria</taxon>
        <taxon>Thermotogati</taxon>
        <taxon>Deinococcota</taxon>
        <taxon>Deinococci</taxon>
        <taxon>Thermales</taxon>
        <taxon>Thermaceae</taxon>
        <taxon>Calidithermus</taxon>
    </lineage>
</organism>
<dbReference type="Pfam" id="PF00528">
    <property type="entry name" value="BPD_transp_1"/>
    <property type="match status" value="1"/>
</dbReference>